<keyword evidence="1" id="KW-1133">Transmembrane helix</keyword>
<evidence type="ECO:0000313" key="3">
    <source>
        <dbReference type="Proteomes" id="UP001321473"/>
    </source>
</evidence>
<keyword evidence="3" id="KW-1185">Reference proteome</keyword>
<organism evidence="2 3">
    <name type="scientific">Amblyomma americanum</name>
    <name type="common">Lone star tick</name>
    <dbReference type="NCBI Taxonomy" id="6943"/>
    <lineage>
        <taxon>Eukaryota</taxon>
        <taxon>Metazoa</taxon>
        <taxon>Ecdysozoa</taxon>
        <taxon>Arthropoda</taxon>
        <taxon>Chelicerata</taxon>
        <taxon>Arachnida</taxon>
        <taxon>Acari</taxon>
        <taxon>Parasitiformes</taxon>
        <taxon>Ixodida</taxon>
        <taxon>Ixodoidea</taxon>
        <taxon>Ixodidae</taxon>
        <taxon>Amblyomminae</taxon>
        <taxon>Amblyomma</taxon>
    </lineage>
</organism>
<feature type="transmembrane region" description="Helical" evidence="1">
    <location>
        <begin position="21"/>
        <end position="38"/>
    </location>
</feature>
<gene>
    <name evidence="2" type="ORF">V5799_023129</name>
</gene>
<proteinExistence type="predicted"/>
<reference evidence="2 3" key="1">
    <citation type="journal article" date="2023" name="Arcadia Sci">
        <title>De novo assembly of a long-read Amblyomma americanum tick genome.</title>
        <authorList>
            <person name="Chou S."/>
            <person name="Poskanzer K.E."/>
            <person name="Rollins M."/>
            <person name="Thuy-Boun P.S."/>
        </authorList>
    </citation>
    <scope>NUCLEOTIDE SEQUENCE [LARGE SCALE GENOMIC DNA]</scope>
    <source>
        <strain evidence="2">F_SG_1</strain>
        <tissue evidence="2">Salivary glands</tissue>
    </source>
</reference>
<dbReference type="AlphaFoldDB" id="A0AAQ4FIW4"/>
<sequence length="114" mass="12662">MLSASPARYTSAILVKTKLRVSLGLWTFPLFFLTTIIVTRCRLTIFCFGTLLDSSCNSTTKTVFIHPRSSALAFCVLPLRTAASRLCSRPSELRESCCISGLSLGWFVCFLRKS</sequence>
<keyword evidence="1" id="KW-0472">Membrane</keyword>
<name>A0AAQ4FIW4_AMBAM</name>
<evidence type="ECO:0000256" key="1">
    <source>
        <dbReference type="SAM" id="Phobius"/>
    </source>
</evidence>
<dbReference type="EMBL" id="JARKHS020002107">
    <property type="protein sequence ID" value="KAK8787100.1"/>
    <property type="molecule type" value="Genomic_DNA"/>
</dbReference>
<accession>A0AAQ4FIW4</accession>
<evidence type="ECO:0000313" key="2">
    <source>
        <dbReference type="EMBL" id="KAK8787100.1"/>
    </source>
</evidence>
<keyword evidence="1" id="KW-0812">Transmembrane</keyword>
<dbReference type="Proteomes" id="UP001321473">
    <property type="component" value="Unassembled WGS sequence"/>
</dbReference>
<comment type="caution">
    <text evidence="2">The sequence shown here is derived from an EMBL/GenBank/DDBJ whole genome shotgun (WGS) entry which is preliminary data.</text>
</comment>
<protein>
    <submittedName>
        <fullName evidence="2">Uncharacterized protein</fullName>
    </submittedName>
</protein>